<reference evidence="4 7" key="4">
    <citation type="submission" date="2017-11" db="EMBL/GenBank/DDBJ databases">
        <title>Population delineation of vibrios coincides with oyster pathogenicity.</title>
        <authorList>
            <person name="Bruto M."/>
            <person name="Labreuche Y."/>
            <person name="James A."/>
            <person name="Piel D."/>
            <person name="Chenivesse S."/>
            <person name="Petton B."/>
            <person name="Polz M.F."/>
            <person name="Le Roux F."/>
        </authorList>
    </citation>
    <scope>NUCLEOTIDE SEQUENCE [LARGE SCALE GENOMIC DNA]</scope>
    <source>
        <strain evidence="4 7">FF_144</strain>
    </source>
</reference>
<evidence type="ECO:0000313" key="7">
    <source>
        <dbReference type="Proteomes" id="UP000244197"/>
    </source>
</evidence>
<reference evidence="2" key="3">
    <citation type="submission" date="2016-07" db="EMBL/GenBank/DDBJ databases">
        <authorList>
            <person name="Wan K."/>
            <person name="Booth B."/>
            <person name="Spirohn K."/>
            <person name="Hao T."/>
            <person name="Hu Y."/>
            <person name="Calderwood M."/>
            <person name="Hill D."/>
            <person name="Mohr S."/>
            <person name="Vidal M."/>
            <person name="Celniker S."/>
            <person name="Perrimon N."/>
        </authorList>
    </citation>
    <scope>NUCLEOTIDE SEQUENCE</scope>
    <source>
        <strain evidence="3">10N.261.48.B5</strain>
        <strain evidence="2">10N.286.54.F3</strain>
    </source>
</reference>
<sequence length="69" mass="8264">MREQYDFSNSVANPYVKKSKKQITIRLDEDVISYFKELSDKNGVPYQNLMNLYLKDCASKHKELKMDWQ</sequence>
<dbReference type="Proteomes" id="UP000235405">
    <property type="component" value="Unassembled WGS sequence"/>
</dbReference>
<dbReference type="Proteomes" id="UP000244197">
    <property type="component" value="Unassembled WGS sequence"/>
</dbReference>
<accession>A0A0H3ZYQ2</accession>
<evidence type="ECO:0000313" key="4">
    <source>
        <dbReference type="EMBL" id="PTP15364.1"/>
    </source>
</evidence>
<organism evidence="1">
    <name type="scientific">Vibrio splendidus</name>
    <dbReference type="NCBI Taxonomy" id="29497"/>
    <lineage>
        <taxon>Bacteria</taxon>
        <taxon>Pseudomonadati</taxon>
        <taxon>Pseudomonadota</taxon>
        <taxon>Gammaproteobacteria</taxon>
        <taxon>Vibrionales</taxon>
        <taxon>Vibrionaceae</taxon>
        <taxon>Vibrio</taxon>
    </lineage>
</organism>
<gene>
    <name evidence="3" type="ORF">BCT54_00415</name>
    <name evidence="2" type="ORF">BCV19_01475</name>
    <name evidence="4" type="ORF">CWO07_26100</name>
</gene>
<evidence type="ECO:0000313" key="3">
    <source>
        <dbReference type="EMBL" id="PMM45872.1"/>
    </source>
</evidence>
<dbReference type="InterPro" id="IPR025528">
    <property type="entry name" value="BrnA_antitoxin"/>
</dbReference>
<reference evidence="1" key="1">
    <citation type="journal article" date="2015" name="MBio">
        <title>Eco-Evolutionary Dynamics of Episomes among Ecologically Cohesive Bacterial Populations.</title>
        <authorList>
            <person name="Xue H."/>
            <person name="Cordero O.X."/>
            <person name="Camas F.M."/>
            <person name="Trimble W."/>
            <person name="Meyer F."/>
            <person name="Guglielmini J."/>
            <person name="Rocha E.P."/>
            <person name="Polz M.F."/>
        </authorList>
    </citation>
    <scope>NUCLEOTIDE SEQUENCE</scope>
    <source>
        <strain evidence="1">1F_283</strain>
    </source>
</reference>
<evidence type="ECO:0000313" key="5">
    <source>
        <dbReference type="Proteomes" id="UP000235405"/>
    </source>
</evidence>
<dbReference type="RefSeq" id="WP_076653982.1">
    <property type="nucleotide sequence ID" value="NZ_CAWNUF010000093.1"/>
</dbReference>
<dbReference type="AlphaFoldDB" id="A0A0H3ZYQ2"/>
<reference evidence="2" key="5">
    <citation type="journal article" date="2018" name="Nature">
        <title>A major lineage of non-tailed dsDNA viruses as unrecognized killers of marine bacteria.</title>
        <authorList>
            <person name="Kauffman K.M."/>
            <person name="Hussain F.A."/>
            <person name="Yang J."/>
            <person name="Arevalo P."/>
            <person name="Brown J.M."/>
            <person name="Chang W.K."/>
            <person name="VanInsberghe D."/>
            <person name="Elsherbini J."/>
            <person name="Sharma R.S."/>
            <person name="Cutler M.B."/>
            <person name="Kelly L."/>
            <person name="Polz M.F."/>
        </authorList>
    </citation>
    <scope>NUCLEOTIDE SEQUENCE</scope>
    <source>
        <strain evidence="3">10N.261.48.B5</strain>
        <strain evidence="2">10N.286.54.F3</strain>
    </source>
</reference>
<dbReference type="EMBL" id="KP795629">
    <property type="protein sequence ID" value="AKN39014.1"/>
    <property type="molecule type" value="Genomic_DNA"/>
</dbReference>
<proteinExistence type="predicted"/>
<reference evidence="5 6" key="2">
    <citation type="submission" date="2016-07" db="EMBL/GenBank/DDBJ databases">
        <title>Nontailed viruses are major unrecognized killers of bacteria in the ocean.</title>
        <authorList>
            <person name="Kauffman K."/>
            <person name="Hussain F."/>
            <person name="Yang J."/>
            <person name="Arevalo P."/>
            <person name="Brown J."/>
            <person name="Cutler M."/>
            <person name="Kelly L."/>
            <person name="Polz M.F."/>
        </authorList>
    </citation>
    <scope>NUCLEOTIDE SEQUENCE [LARGE SCALE GENOMIC DNA]</scope>
    <source>
        <strain evidence="6">10N.261.48.B5</strain>
        <strain evidence="5">10N.286.54.F3</strain>
    </source>
</reference>
<dbReference type="EMBL" id="MCZF01000224">
    <property type="protein sequence ID" value="PMM45872.1"/>
    <property type="molecule type" value="Genomic_DNA"/>
</dbReference>
<protein>
    <submittedName>
        <fullName evidence="2">Antitoxin</fullName>
    </submittedName>
</protein>
<dbReference type="EMBL" id="MCSW01000211">
    <property type="protein sequence ID" value="PMF18148.1"/>
    <property type="molecule type" value="Genomic_DNA"/>
</dbReference>
<evidence type="ECO:0000313" key="1">
    <source>
        <dbReference type="EMBL" id="AKN39014.1"/>
    </source>
</evidence>
<dbReference type="EMBL" id="PIFK01000133">
    <property type="protein sequence ID" value="PTP15364.1"/>
    <property type="molecule type" value="Genomic_DNA"/>
</dbReference>
<evidence type="ECO:0000313" key="6">
    <source>
        <dbReference type="Proteomes" id="UP000235533"/>
    </source>
</evidence>
<evidence type="ECO:0000313" key="2">
    <source>
        <dbReference type="EMBL" id="PMF18148.1"/>
    </source>
</evidence>
<name>A0A0H3ZYQ2_VIBSP</name>
<dbReference type="Proteomes" id="UP000235533">
    <property type="component" value="Unassembled WGS sequence"/>
</dbReference>
<dbReference type="Pfam" id="PF14384">
    <property type="entry name" value="BrnA_antitoxin"/>
    <property type="match status" value="1"/>
</dbReference>